<accession>A0A1M5FFN0</accession>
<evidence type="ECO:0000259" key="1">
    <source>
        <dbReference type="SMART" id="SM00507"/>
    </source>
</evidence>
<reference evidence="3" key="1">
    <citation type="submission" date="2016-11" db="EMBL/GenBank/DDBJ databases">
        <authorList>
            <person name="Varghese N."/>
            <person name="Submissions S."/>
        </authorList>
    </citation>
    <scope>NUCLEOTIDE SEQUENCE [LARGE SCALE GENOMIC DNA]</scope>
    <source>
        <strain evidence="3">DSM 16579</strain>
    </source>
</reference>
<evidence type="ECO:0000313" key="3">
    <source>
        <dbReference type="Proteomes" id="UP000184517"/>
    </source>
</evidence>
<evidence type="ECO:0000313" key="2">
    <source>
        <dbReference type="EMBL" id="SHF90304.1"/>
    </source>
</evidence>
<dbReference type="STRING" id="1122206.SAMN02745753_02839"/>
<name>A0A1M5FFN0_9GAMM</name>
<dbReference type="OrthoDB" id="9764212at2"/>
<dbReference type="AlphaFoldDB" id="A0A1M5FFN0"/>
<keyword evidence="3" id="KW-1185">Reference proteome</keyword>
<dbReference type="SMART" id="SM00507">
    <property type="entry name" value="HNHc"/>
    <property type="match status" value="1"/>
</dbReference>
<proteinExistence type="predicted"/>
<dbReference type="Gene3D" id="1.10.30.50">
    <property type="match status" value="1"/>
</dbReference>
<sequence length="348" mass="39015">MPLQQWVKGDTDKAETSFFNINMKGTPLDPLEELLLRNRKRPVPIAARAIIRAGKGHRYWSLFEKSKTEIIEAQSLKLHRLLFDPEIRKPIKTLDLPLSGSKGIRSAIQILIDFILIANASQKSGVMKIDKYPEDFTGEGTLDVLKKTITLASRITGNERGSLGLHPAIYFYGPTGRHSSAMFLGVVTLFNEKLVQNNKSFFSKFTSIRAELEEILISNKELIATILQKHISHKRVNIFKILLDKIVSKLVDNQDITQNDLIIFSQLDGKLISGDVQNGSSKISDEQKSKLFINVALKNALTCPVCNGYLDVDKSVSYDHIQRVREGGLGSADNVQLTHPYCNQSIKQ</sequence>
<gene>
    <name evidence="2" type="ORF">SAMN02745753_02839</name>
</gene>
<dbReference type="Proteomes" id="UP000184517">
    <property type="component" value="Unassembled WGS sequence"/>
</dbReference>
<dbReference type="EMBL" id="FQVF01000013">
    <property type="protein sequence ID" value="SHF90304.1"/>
    <property type="molecule type" value="Genomic_DNA"/>
</dbReference>
<feature type="domain" description="HNH nuclease" evidence="1">
    <location>
        <begin position="292"/>
        <end position="344"/>
    </location>
</feature>
<dbReference type="RefSeq" id="WP_072840344.1">
    <property type="nucleotide sequence ID" value="NZ_FQVF01000013.1"/>
</dbReference>
<dbReference type="InterPro" id="IPR003615">
    <property type="entry name" value="HNH_nuc"/>
</dbReference>
<organism evidence="2 3">
    <name type="scientific">Marinomonas polaris DSM 16579</name>
    <dbReference type="NCBI Taxonomy" id="1122206"/>
    <lineage>
        <taxon>Bacteria</taxon>
        <taxon>Pseudomonadati</taxon>
        <taxon>Pseudomonadota</taxon>
        <taxon>Gammaproteobacteria</taxon>
        <taxon>Oceanospirillales</taxon>
        <taxon>Oceanospirillaceae</taxon>
        <taxon>Marinomonas</taxon>
    </lineage>
</organism>
<protein>
    <recommendedName>
        <fullName evidence="1">HNH nuclease domain-containing protein</fullName>
    </recommendedName>
</protein>
<dbReference type="CDD" id="cd00085">
    <property type="entry name" value="HNHc"/>
    <property type="match status" value="1"/>
</dbReference>